<dbReference type="Proteomes" id="UP000663882">
    <property type="component" value="Unassembled WGS sequence"/>
</dbReference>
<evidence type="ECO:0000313" key="1">
    <source>
        <dbReference type="EMBL" id="CAF1362538.1"/>
    </source>
</evidence>
<name>A0A815IAR5_9BILA</name>
<protein>
    <submittedName>
        <fullName evidence="1">Uncharacterized protein</fullName>
    </submittedName>
</protein>
<reference evidence="1" key="1">
    <citation type="submission" date="2021-02" db="EMBL/GenBank/DDBJ databases">
        <authorList>
            <person name="Nowell W R."/>
        </authorList>
    </citation>
    <scope>NUCLEOTIDE SEQUENCE</scope>
</reference>
<comment type="caution">
    <text evidence="1">The sequence shown here is derived from an EMBL/GenBank/DDBJ whole genome shotgun (WGS) entry which is preliminary data.</text>
</comment>
<organism evidence="1 2">
    <name type="scientific">Rotaria sordida</name>
    <dbReference type="NCBI Taxonomy" id="392033"/>
    <lineage>
        <taxon>Eukaryota</taxon>
        <taxon>Metazoa</taxon>
        <taxon>Spiralia</taxon>
        <taxon>Gnathifera</taxon>
        <taxon>Rotifera</taxon>
        <taxon>Eurotatoria</taxon>
        <taxon>Bdelloidea</taxon>
        <taxon>Philodinida</taxon>
        <taxon>Philodinidae</taxon>
        <taxon>Rotaria</taxon>
    </lineage>
</organism>
<accession>A0A815IAR5</accession>
<proteinExistence type="predicted"/>
<dbReference type="EMBL" id="CAJNOO010003967">
    <property type="protein sequence ID" value="CAF1362538.1"/>
    <property type="molecule type" value="Genomic_DNA"/>
</dbReference>
<evidence type="ECO:0000313" key="2">
    <source>
        <dbReference type="Proteomes" id="UP000663882"/>
    </source>
</evidence>
<gene>
    <name evidence="1" type="ORF">RFH988_LOCUS32898</name>
</gene>
<sequence>MGFLYYPVLTNISLRQSSEIHISLSAPPHRINETDTLTIQWKSTQSINCVTWIPTELTFNTKNLQEQQILTLTHVQDGSQVTLIPNFYGRDYFGLSQI</sequence>
<dbReference type="AlphaFoldDB" id="A0A815IAR5"/>